<evidence type="ECO:0000313" key="2">
    <source>
        <dbReference type="Proteomes" id="UP000605848"/>
    </source>
</evidence>
<name>A0A936ZD80_9HYPH</name>
<gene>
    <name evidence="1" type="ORF">JKG68_29670</name>
</gene>
<organism evidence="1 2">
    <name type="scientific">Microvirga aerilata</name>
    <dbReference type="NCBI Taxonomy" id="670292"/>
    <lineage>
        <taxon>Bacteria</taxon>
        <taxon>Pseudomonadati</taxon>
        <taxon>Pseudomonadota</taxon>
        <taxon>Alphaproteobacteria</taxon>
        <taxon>Hyphomicrobiales</taxon>
        <taxon>Methylobacteriaceae</taxon>
        <taxon>Microvirga</taxon>
    </lineage>
</organism>
<dbReference type="EMBL" id="JAEQMY010000143">
    <property type="protein sequence ID" value="MBL0408067.1"/>
    <property type="molecule type" value="Genomic_DNA"/>
</dbReference>
<dbReference type="Pfam" id="PF11390">
    <property type="entry name" value="FdsD"/>
    <property type="match status" value="1"/>
</dbReference>
<reference evidence="1" key="1">
    <citation type="submission" date="2021-01" db="EMBL/GenBank/DDBJ databases">
        <title>Microvirga sp.</title>
        <authorList>
            <person name="Kim M.K."/>
        </authorList>
    </citation>
    <scope>NUCLEOTIDE SEQUENCE</scope>
    <source>
        <strain evidence="1">5420S-16</strain>
    </source>
</reference>
<evidence type="ECO:0000313" key="1">
    <source>
        <dbReference type="EMBL" id="MBL0408067.1"/>
    </source>
</evidence>
<dbReference type="InterPro" id="IPR021074">
    <property type="entry name" value="Formate_DH_dsu"/>
</dbReference>
<keyword evidence="2" id="KW-1185">Reference proteome</keyword>
<accession>A0A936ZD80</accession>
<sequence>MSNMSTDKLARMANQIASFFRSYPEDQAITGIHDHLVAFWTPAMRSALLEVTRRESHGLDPLVAKAMLTFQAGKSPIEKEVASPEMGGELGSDAG</sequence>
<dbReference type="AlphaFoldDB" id="A0A936ZD80"/>
<protein>
    <submittedName>
        <fullName evidence="1">Formate dehydrogenase subunit delta</fullName>
    </submittedName>
</protein>
<proteinExistence type="predicted"/>
<dbReference type="Proteomes" id="UP000605848">
    <property type="component" value="Unassembled WGS sequence"/>
</dbReference>
<comment type="caution">
    <text evidence="1">The sequence shown here is derived from an EMBL/GenBank/DDBJ whole genome shotgun (WGS) entry which is preliminary data.</text>
</comment>